<dbReference type="STRING" id="1344416.A0A139AHY6"/>
<keyword evidence="4" id="KW-1185">Reference proteome</keyword>
<reference evidence="3 4" key="1">
    <citation type="journal article" date="2015" name="Genome Biol. Evol.">
        <title>Phylogenomic analyses indicate that early fungi evolved digesting cell walls of algal ancestors of land plants.</title>
        <authorList>
            <person name="Chang Y."/>
            <person name="Wang S."/>
            <person name="Sekimoto S."/>
            <person name="Aerts A.L."/>
            <person name="Choi C."/>
            <person name="Clum A."/>
            <person name="LaButti K.M."/>
            <person name="Lindquist E.A."/>
            <person name="Yee Ngan C."/>
            <person name="Ohm R.A."/>
            <person name="Salamov A.A."/>
            <person name="Grigoriev I.V."/>
            <person name="Spatafora J.W."/>
            <person name="Berbee M.L."/>
        </authorList>
    </citation>
    <scope>NUCLEOTIDE SEQUENCE [LARGE SCALE GENOMIC DNA]</scope>
    <source>
        <strain evidence="3 4">JEL478</strain>
    </source>
</reference>
<dbReference type="Proteomes" id="UP000070544">
    <property type="component" value="Unassembled WGS sequence"/>
</dbReference>
<dbReference type="AlphaFoldDB" id="A0A139AHY6"/>
<evidence type="ECO:0000256" key="1">
    <source>
        <dbReference type="SAM" id="MobiDB-lite"/>
    </source>
</evidence>
<protein>
    <recommendedName>
        <fullName evidence="2">BCS1 N-terminal domain-containing protein</fullName>
    </recommendedName>
</protein>
<name>A0A139AHY6_GONPJ</name>
<dbReference type="InterPro" id="IPR014851">
    <property type="entry name" value="BCS1_N"/>
</dbReference>
<organism evidence="3 4">
    <name type="scientific">Gonapodya prolifera (strain JEL478)</name>
    <name type="common">Monoblepharis prolifera</name>
    <dbReference type="NCBI Taxonomy" id="1344416"/>
    <lineage>
        <taxon>Eukaryota</taxon>
        <taxon>Fungi</taxon>
        <taxon>Fungi incertae sedis</taxon>
        <taxon>Chytridiomycota</taxon>
        <taxon>Chytridiomycota incertae sedis</taxon>
        <taxon>Monoblepharidomycetes</taxon>
        <taxon>Monoblepharidales</taxon>
        <taxon>Gonapodyaceae</taxon>
        <taxon>Gonapodya</taxon>
    </lineage>
</organism>
<proteinExistence type="predicted"/>
<feature type="region of interest" description="Disordered" evidence="1">
    <location>
        <begin position="1"/>
        <end position="34"/>
    </location>
</feature>
<feature type="compositionally biased region" description="Low complexity" evidence="1">
    <location>
        <begin position="1"/>
        <end position="11"/>
    </location>
</feature>
<gene>
    <name evidence="3" type="ORF">M427DRAFT_290685</name>
</gene>
<evidence type="ECO:0000313" key="3">
    <source>
        <dbReference type="EMBL" id="KXS16441.1"/>
    </source>
</evidence>
<dbReference type="OrthoDB" id="5599380at2759"/>
<dbReference type="EMBL" id="KQ965752">
    <property type="protein sequence ID" value="KXS16441.1"/>
    <property type="molecule type" value="Genomic_DNA"/>
</dbReference>
<sequence>MASSCGRAAGQRGRRWRGQSSREGGAALAQHRGHVSPEFTAEGSIAGLCAVTSAQAIYTVDGNQPRRADNSPRYFNQYLAVAQKKPHSTFFCTKGLTIAIAGTVVLGVIRPIFGFLSEYLDKALVARVDFQTNQESYSWILNYLANHPIASTSLQFTVVNEIPKMGTNQHPRMMMLGMGMEQDTWELGNELEWLPKAYFLPADGSHFFWYRRHLLHVRIGSRNND</sequence>
<evidence type="ECO:0000313" key="4">
    <source>
        <dbReference type="Proteomes" id="UP000070544"/>
    </source>
</evidence>
<evidence type="ECO:0000259" key="2">
    <source>
        <dbReference type="Pfam" id="PF08740"/>
    </source>
</evidence>
<dbReference type="Pfam" id="PF08740">
    <property type="entry name" value="BCS1_N"/>
    <property type="match status" value="1"/>
</dbReference>
<accession>A0A139AHY6</accession>
<feature type="domain" description="BCS1 N-terminal" evidence="2">
    <location>
        <begin position="104"/>
        <end position="218"/>
    </location>
</feature>